<keyword evidence="6" id="KW-0865">Zymogen</keyword>
<evidence type="ECO:0000313" key="10">
    <source>
        <dbReference type="EMBL" id="HGV55126.1"/>
    </source>
</evidence>
<keyword evidence="3" id="KW-0068">Autocatalytic cleavage</keyword>
<keyword evidence="8" id="KW-0704">Schiff base</keyword>
<name>A0A832GMQ0_9BACT</name>
<evidence type="ECO:0000256" key="1">
    <source>
        <dbReference type="ARBA" id="ARBA00001928"/>
    </source>
</evidence>
<evidence type="ECO:0000256" key="4">
    <source>
        <dbReference type="ARBA" id="ARBA00023066"/>
    </source>
</evidence>
<evidence type="ECO:0008006" key="11">
    <source>
        <dbReference type="Google" id="ProtNLM"/>
    </source>
</evidence>
<evidence type="ECO:0000256" key="7">
    <source>
        <dbReference type="ARBA" id="ARBA00023239"/>
    </source>
</evidence>
<dbReference type="EMBL" id="DSZU01000057">
    <property type="protein sequence ID" value="HGV55126.1"/>
    <property type="molecule type" value="Genomic_DNA"/>
</dbReference>
<reference evidence="10" key="1">
    <citation type="journal article" date="2020" name="mSystems">
        <title>Genome- and Community-Level Interaction Insights into Carbon Utilization and Element Cycling Functions of Hydrothermarchaeota in Hydrothermal Sediment.</title>
        <authorList>
            <person name="Zhou Z."/>
            <person name="Liu Y."/>
            <person name="Xu W."/>
            <person name="Pan J."/>
            <person name="Luo Z.H."/>
            <person name="Li M."/>
        </authorList>
    </citation>
    <scope>NUCLEOTIDE SEQUENCE [LARGE SCALE GENOMIC DNA]</scope>
    <source>
        <strain evidence="10">SpSt-605</strain>
    </source>
</reference>
<evidence type="ECO:0000256" key="8">
    <source>
        <dbReference type="ARBA" id="ARBA00023270"/>
    </source>
</evidence>
<accession>A0A832GMQ0</accession>
<sequence>MRALQSKCLVENFELIPTQQGAMKRCIWSYHLVVEFWNSPFELLAEAKKVEKSLLYALNGNTERGEVRAFSYQFQPFGVSAQVNSGQAHIYIHTWPENGYSAIDIIADTKEKAYQIFERLQEALLPEKVCVAEVARGLSQTEWGET</sequence>
<dbReference type="Gene3D" id="3.60.90.10">
    <property type="entry name" value="S-adenosylmethionine decarboxylase"/>
    <property type="match status" value="1"/>
</dbReference>
<protein>
    <recommendedName>
        <fullName evidence="11">Adenosylmethionine decarboxylase</fullName>
    </recommendedName>
</protein>
<keyword evidence="2" id="KW-0210">Decarboxylase</keyword>
<organism evidence="10">
    <name type="scientific">Caldimicrobium thiodismutans</name>
    <dbReference type="NCBI Taxonomy" id="1653476"/>
    <lineage>
        <taxon>Bacteria</taxon>
        <taxon>Pseudomonadati</taxon>
        <taxon>Thermodesulfobacteriota</taxon>
        <taxon>Thermodesulfobacteria</taxon>
        <taxon>Thermodesulfobacteriales</taxon>
        <taxon>Thermodesulfobacteriaceae</taxon>
        <taxon>Caldimicrobium</taxon>
    </lineage>
</organism>
<evidence type="ECO:0000256" key="5">
    <source>
        <dbReference type="ARBA" id="ARBA00023115"/>
    </source>
</evidence>
<dbReference type="SUPFAM" id="SSF56276">
    <property type="entry name" value="S-adenosylmethionine decarboxylase"/>
    <property type="match status" value="1"/>
</dbReference>
<keyword evidence="7" id="KW-0456">Lyase</keyword>
<dbReference type="GO" id="GO:0005829">
    <property type="term" value="C:cytosol"/>
    <property type="evidence" value="ECO:0007669"/>
    <property type="project" value="TreeGrafter"/>
</dbReference>
<evidence type="ECO:0000256" key="3">
    <source>
        <dbReference type="ARBA" id="ARBA00022813"/>
    </source>
</evidence>
<keyword evidence="5" id="KW-0620">Polyamine biosynthesis</keyword>
<dbReference type="GO" id="GO:0008295">
    <property type="term" value="P:spermidine biosynthetic process"/>
    <property type="evidence" value="ECO:0007669"/>
    <property type="project" value="UniProtKB-KW"/>
</dbReference>
<keyword evidence="4" id="KW-0745">Spermidine biosynthesis</keyword>
<dbReference type="InterPro" id="IPR016067">
    <property type="entry name" value="S-AdoMet_deCO2ase_core"/>
</dbReference>
<comment type="caution">
    <text evidence="10">The sequence shown here is derived from an EMBL/GenBank/DDBJ whole genome shotgun (WGS) entry which is preliminary data.</text>
</comment>
<evidence type="ECO:0000256" key="9">
    <source>
        <dbReference type="ARBA" id="ARBA00023317"/>
    </source>
</evidence>
<proteinExistence type="predicted"/>
<evidence type="ECO:0000256" key="2">
    <source>
        <dbReference type="ARBA" id="ARBA00022793"/>
    </source>
</evidence>
<dbReference type="Pfam" id="PF02675">
    <property type="entry name" value="AdoMet_dc"/>
    <property type="match status" value="1"/>
</dbReference>
<dbReference type="PANTHER" id="PTHR33866:SF2">
    <property type="entry name" value="S-ADENOSYLMETHIONINE DECARBOXYLASE PROENZYME"/>
    <property type="match status" value="1"/>
</dbReference>
<gene>
    <name evidence="10" type="ORF">ENT73_03450</name>
</gene>
<dbReference type="InterPro" id="IPR003826">
    <property type="entry name" value="AdoMetDC_fam_prok"/>
</dbReference>
<comment type="cofactor">
    <cofactor evidence="1">
        <name>pyruvate</name>
        <dbReference type="ChEBI" id="CHEBI:15361"/>
    </cofactor>
</comment>
<dbReference type="AlphaFoldDB" id="A0A832GMQ0"/>
<keyword evidence="9" id="KW-0670">Pyruvate</keyword>
<evidence type="ECO:0000256" key="6">
    <source>
        <dbReference type="ARBA" id="ARBA00023145"/>
    </source>
</evidence>
<dbReference type="PANTHER" id="PTHR33866">
    <property type="entry name" value="S-ADENOSYLMETHIONINE DECARBOXYLASE PROENZYME"/>
    <property type="match status" value="1"/>
</dbReference>
<dbReference type="GO" id="GO:0004014">
    <property type="term" value="F:adenosylmethionine decarboxylase activity"/>
    <property type="evidence" value="ECO:0007669"/>
    <property type="project" value="InterPro"/>
</dbReference>